<evidence type="ECO:0000313" key="3">
    <source>
        <dbReference type="Proteomes" id="UP000198646"/>
    </source>
</evidence>
<keyword evidence="1" id="KW-1133">Transmembrane helix</keyword>
<sequence>MLDQKDLDNKAEELQRGLQDKLGVQGRDVSHALARAGRRLPARVQRQGKVFAQAVFMSRNPKVARQLDGATTQAAYAEVMTHIEGIDVVERRKDRLLHLAASVAFNLLFVTVAFITFLWWRGYI</sequence>
<keyword evidence="1" id="KW-0812">Transmembrane</keyword>
<keyword evidence="1" id="KW-0472">Membrane</keyword>
<gene>
    <name evidence="2" type="ORF">SAMN04488512_1147</name>
</gene>
<organism evidence="2 3">
    <name type="scientific">Sulfitobacter litoralis</name>
    <dbReference type="NCBI Taxonomy" id="335975"/>
    <lineage>
        <taxon>Bacteria</taxon>
        <taxon>Pseudomonadati</taxon>
        <taxon>Pseudomonadota</taxon>
        <taxon>Alphaproteobacteria</taxon>
        <taxon>Rhodobacterales</taxon>
        <taxon>Roseobacteraceae</taxon>
        <taxon>Sulfitobacter</taxon>
    </lineage>
</organism>
<comment type="caution">
    <text evidence="2">The sequence shown here is derived from an EMBL/GenBank/DDBJ whole genome shotgun (WGS) entry which is preliminary data.</text>
</comment>
<dbReference type="Proteomes" id="UP000198646">
    <property type="component" value="Unassembled WGS sequence"/>
</dbReference>
<evidence type="ECO:0000256" key="1">
    <source>
        <dbReference type="SAM" id="Phobius"/>
    </source>
</evidence>
<dbReference type="RefSeq" id="WP_093733511.1">
    <property type="nucleotide sequence ID" value="NZ_FNJD01000014.1"/>
</dbReference>
<evidence type="ECO:0000313" key="2">
    <source>
        <dbReference type="EMBL" id="SDP34903.1"/>
    </source>
</evidence>
<dbReference type="EMBL" id="FNJD01000014">
    <property type="protein sequence ID" value="SDP34903.1"/>
    <property type="molecule type" value="Genomic_DNA"/>
</dbReference>
<protein>
    <submittedName>
        <fullName evidence="2">Uncharacterized protein</fullName>
    </submittedName>
</protein>
<name>A0ABY0SKE8_9RHOB</name>
<keyword evidence="3" id="KW-1185">Reference proteome</keyword>
<feature type="transmembrane region" description="Helical" evidence="1">
    <location>
        <begin position="96"/>
        <end position="120"/>
    </location>
</feature>
<reference evidence="2 3" key="1">
    <citation type="submission" date="2016-10" db="EMBL/GenBank/DDBJ databases">
        <authorList>
            <person name="Varghese N."/>
            <person name="Submissions S."/>
        </authorList>
    </citation>
    <scope>NUCLEOTIDE SEQUENCE [LARGE SCALE GENOMIC DNA]</scope>
    <source>
        <strain evidence="2 3">DSM 17584</strain>
    </source>
</reference>
<proteinExistence type="predicted"/>
<accession>A0ABY0SKE8</accession>